<protein>
    <submittedName>
        <fullName evidence="3">Uncharacterized protein</fullName>
    </submittedName>
</protein>
<name>A0ABP0XU45_9ROSI</name>
<proteinExistence type="predicted"/>
<keyword evidence="2" id="KW-1133">Transmembrane helix</keyword>
<evidence type="ECO:0000313" key="3">
    <source>
        <dbReference type="EMBL" id="CAK9311619.1"/>
    </source>
</evidence>
<feature type="transmembrane region" description="Helical" evidence="2">
    <location>
        <begin position="78"/>
        <end position="99"/>
    </location>
</feature>
<feature type="compositionally biased region" description="Basic and acidic residues" evidence="1">
    <location>
        <begin position="9"/>
        <end position="19"/>
    </location>
</feature>
<organism evidence="3 4">
    <name type="scientific">Citrullus colocynthis</name>
    <name type="common">colocynth</name>
    <dbReference type="NCBI Taxonomy" id="252529"/>
    <lineage>
        <taxon>Eukaryota</taxon>
        <taxon>Viridiplantae</taxon>
        <taxon>Streptophyta</taxon>
        <taxon>Embryophyta</taxon>
        <taxon>Tracheophyta</taxon>
        <taxon>Spermatophyta</taxon>
        <taxon>Magnoliopsida</taxon>
        <taxon>eudicotyledons</taxon>
        <taxon>Gunneridae</taxon>
        <taxon>Pentapetalae</taxon>
        <taxon>rosids</taxon>
        <taxon>fabids</taxon>
        <taxon>Cucurbitales</taxon>
        <taxon>Cucurbitaceae</taxon>
        <taxon>Benincaseae</taxon>
        <taxon>Citrullus</taxon>
    </lineage>
</organism>
<keyword evidence="2" id="KW-0472">Membrane</keyword>
<keyword evidence="4" id="KW-1185">Reference proteome</keyword>
<evidence type="ECO:0000256" key="2">
    <source>
        <dbReference type="SAM" id="Phobius"/>
    </source>
</evidence>
<reference evidence="3 4" key="1">
    <citation type="submission" date="2024-03" db="EMBL/GenBank/DDBJ databases">
        <authorList>
            <person name="Gkanogiannis A."/>
            <person name="Becerra Lopez-Lavalle L."/>
        </authorList>
    </citation>
    <scope>NUCLEOTIDE SEQUENCE [LARGE SCALE GENOMIC DNA]</scope>
</reference>
<evidence type="ECO:0000256" key="1">
    <source>
        <dbReference type="SAM" id="MobiDB-lite"/>
    </source>
</evidence>
<gene>
    <name evidence="3" type="ORF">CITCOLO1_LOCUS3279</name>
</gene>
<feature type="transmembrane region" description="Helical" evidence="2">
    <location>
        <begin position="142"/>
        <end position="163"/>
    </location>
</feature>
<accession>A0ABP0XU45</accession>
<dbReference type="Proteomes" id="UP001642487">
    <property type="component" value="Chromosome 10"/>
</dbReference>
<sequence>MQKKAKKNRKEEGRKENADCPHSSLTFGLHLPQSVLSSPYKLPHLNPLFHFNPLIPSSSRHLPLSSITPSLTHPPFSYFLLANLHILLPSSTPIISFSISPLNFHFLSLFNEASFVGSSDFHFLALHVNPISLSLPSPLPAFFSFSLFWIFSSVISFFGLWVLNLLNCKIYCLIAYLCYLDFELAIC</sequence>
<keyword evidence="2" id="KW-0812">Transmembrane</keyword>
<evidence type="ECO:0000313" key="4">
    <source>
        <dbReference type="Proteomes" id="UP001642487"/>
    </source>
</evidence>
<feature type="region of interest" description="Disordered" evidence="1">
    <location>
        <begin position="1"/>
        <end position="20"/>
    </location>
</feature>
<dbReference type="EMBL" id="OZ021744">
    <property type="protein sequence ID" value="CAK9311619.1"/>
    <property type="molecule type" value="Genomic_DNA"/>
</dbReference>